<accession>J3L1D8</accession>
<dbReference type="AlphaFoldDB" id="J3L1D8"/>
<dbReference type="HOGENOM" id="CLU_019286_5_1_1"/>
<dbReference type="CDD" id="cd09917">
    <property type="entry name" value="F-box_SF"/>
    <property type="match status" value="1"/>
</dbReference>
<dbReference type="InterPro" id="IPR036047">
    <property type="entry name" value="F-box-like_dom_sf"/>
</dbReference>
<proteinExistence type="predicted"/>
<reference evidence="3" key="2">
    <citation type="submission" date="2013-04" db="UniProtKB">
        <authorList>
            <consortium name="EnsemblPlants"/>
        </authorList>
    </citation>
    <scope>IDENTIFICATION</scope>
</reference>
<dbReference type="Proteomes" id="UP000006038">
    <property type="component" value="Chromosome 1"/>
</dbReference>
<feature type="region of interest" description="Disordered" evidence="1">
    <location>
        <begin position="1"/>
        <end position="28"/>
    </location>
</feature>
<feature type="domain" description="KIB1-4 beta-propeller" evidence="2">
    <location>
        <begin position="106"/>
        <end position="396"/>
    </location>
</feature>
<name>J3L1D8_ORYBR</name>
<evidence type="ECO:0000256" key="1">
    <source>
        <dbReference type="SAM" id="MobiDB-lite"/>
    </source>
</evidence>
<dbReference type="PANTHER" id="PTHR33110:SF97">
    <property type="entry name" value="DUF295 DOMAIN-CONTAINING PROTEIN"/>
    <property type="match status" value="1"/>
</dbReference>
<protein>
    <recommendedName>
        <fullName evidence="2">KIB1-4 beta-propeller domain-containing protein</fullName>
    </recommendedName>
</protein>
<reference evidence="3" key="1">
    <citation type="journal article" date="2013" name="Nat. Commun.">
        <title>Whole-genome sequencing of Oryza brachyantha reveals mechanisms underlying Oryza genome evolution.</title>
        <authorList>
            <person name="Chen J."/>
            <person name="Huang Q."/>
            <person name="Gao D."/>
            <person name="Wang J."/>
            <person name="Lang Y."/>
            <person name="Liu T."/>
            <person name="Li B."/>
            <person name="Bai Z."/>
            <person name="Luis Goicoechea J."/>
            <person name="Liang C."/>
            <person name="Chen C."/>
            <person name="Zhang W."/>
            <person name="Sun S."/>
            <person name="Liao Y."/>
            <person name="Zhang X."/>
            <person name="Yang L."/>
            <person name="Song C."/>
            <person name="Wang M."/>
            <person name="Shi J."/>
            <person name="Liu G."/>
            <person name="Liu J."/>
            <person name="Zhou H."/>
            <person name="Zhou W."/>
            <person name="Yu Q."/>
            <person name="An N."/>
            <person name="Chen Y."/>
            <person name="Cai Q."/>
            <person name="Wang B."/>
            <person name="Liu B."/>
            <person name="Min J."/>
            <person name="Huang Y."/>
            <person name="Wu H."/>
            <person name="Li Z."/>
            <person name="Zhang Y."/>
            <person name="Yin Y."/>
            <person name="Song W."/>
            <person name="Jiang J."/>
            <person name="Jackson S.A."/>
            <person name="Wing R.A."/>
            <person name="Wang J."/>
            <person name="Chen M."/>
        </authorList>
    </citation>
    <scope>NUCLEOTIDE SEQUENCE [LARGE SCALE GENOMIC DNA]</scope>
    <source>
        <strain evidence="3">cv. IRGC 101232</strain>
    </source>
</reference>
<dbReference type="EnsemblPlants" id="OB01G30440.1">
    <property type="protein sequence ID" value="OB01G30440.1"/>
    <property type="gene ID" value="OB01G30440"/>
</dbReference>
<evidence type="ECO:0000313" key="3">
    <source>
        <dbReference type="EnsemblPlants" id="OB01G30440.1"/>
    </source>
</evidence>
<dbReference type="eggNOG" id="ENOG502R88R">
    <property type="taxonomic scope" value="Eukaryota"/>
</dbReference>
<dbReference type="Pfam" id="PF03478">
    <property type="entry name" value="Beta-prop_KIB1-4"/>
    <property type="match status" value="1"/>
</dbReference>
<dbReference type="InterPro" id="IPR005174">
    <property type="entry name" value="KIB1-4_b-propeller"/>
</dbReference>
<evidence type="ECO:0000259" key="2">
    <source>
        <dbReference type="Pfam" id="PF03478"/>
    </source>
</evidence>
<dbReference type="PANTHER" id="PTHR33110">
    <property type="entry name" value="F-BOX/KELCH-REPEAT PROTEIN-RELATED"/>
    <property type="match status" value="1"/>
</dbReference>
<organism evidence="3">
    <name type="scientific">Oryza brachyantha</name>
    <name type="common">malo sina</name>
    <dbReference type="NCBI Taxonomy" id="4533"/>
    <lineage>
        <taxon>Eukaryota</taxon>
        <taxon>Viridiplantae</taxon>
        <taxon>Streptophyta</taxon>
        <taxon>Embryophyta</taxon>
        <taxon>Tracheophyta</taxon>
        <taxon>Spermatophyta</taxon>
        <taxon>Magnoliopsida</taxon>
        <taxon>Liliopsida</taxon>
        <taxon>Poales</taxon>
        <taxon>Poaceae</taxon>
        <taxon>BOP clade</taxon>
        <taxon>Oryzoideae</taxon>
        <taxon>Oryzeae</taxon>
        <taxon>Oryzinae</taxon>
        <taxon>Oryza</taxon>
    </lineage>
</organism>
<sequence length="425" mass="48860">KHYYRRRRQDAHAPPPPSPPVAAAAVEEEEDWGDLPDTILLGITACLPCRADRVRMACVNRQWRNAVREEPRPPPLLPQVPPLPPQLPWLIFPNTEAPSFYSWIGNMCHSLPLPPDVRVARFCGSSDGGWFVLALDASHRYALYNLNSGQRVNLPPGIGFRSGREFPLVARFATLSASPSPRVYMLAAIVLFKQQLRVAFWFQGSECWFPPRGPRPRQPQDVIYYNGGFYLVTATEGVVVYWPGYGNPHNNQMLMRRVEYDMLQRADYVRDMTLIRGYGSVTRYLVESRGQLLMVVRYVYNEAGTEALRVFRFQVMPPTATSVGISRRPRATWVDMHYLEGRMLFVGRGCSRSFESDQFRGFEDAVIYFLDEGFVPDRRVAAERRRYLYDDMGIYDMDNMTSTEWPPANRRPTTSDNAPATWWFP</sequence>
<dbReference type="OMA" id="RVRMACV"/>
<dbReference type="Gramene" id="OB01G30440.1">
    <property type="protein sequence ID" value="OB01G30440.1"/>
    <property type="gene ID" value="OB01G30440"/>
</dbReference>
<feature type="region of interest" description="Disordered" evidence="1">
    <location>
        <begin position="405"/>
        <end position="425"/>
    </location>
</feature>
<keyword evidence="4" id="KW-1185">Reference proteome</keyword>
<dbReference type="Gene3D" id="1.20.1280.50">
    <property type="match status" value="1"/>
</dbReference>
<evidence type="ECO:0000313" key="4">
    <source>
        <dbReference type="Proteomes" id="UP000006038"/>
    </source>
</evidence>
<dbReference type="SUPFAM" id="SSF81383">
    <property type="entry name" value="F-box domain"/>
    <property type="match status" value="1"/>
</dbReference>